<comment type="caution">
    <text evidence="2">The sequence shown here is derived from an EMBL/GenBank/DDBJ whole genome shotgun (WGS) entry which is preliminary data.</text>
</comment>
<proteinExistence type="predicted"/>
<keyword evidence="3" id="KW-1185">Reference proteome</keyword>
<dbReference type="GO" id="GO:0003677">
    <property type="term" value="F:DNA binding"/>
    <property type="evidence" value="ECO:0007669"/>
    <property type="project" value="InterPro"/>
</dbReference>
<organism evidence="2 3">
    <name type="scientific">Saccharopolyspora spinosa</name>
    <dbReference type="NCBI Taxonomy" id="60894"/>
    <lineage>
        <taxon>Bacteria</taxon>
        <taxon>Bacillati</taxon>
        <taxon>Actinomycetota</taxon>
        <taxon>Actinomycetes</taxon>
        <taxon>Pseudonocardiales</taxon>
        <taxon>Pseudonocardiaceae</taxon>
        <taxon>Saccharopolyspora</taxon>
    </lineage>
</organism>
<dbReference type="Proteomes" id="UP000233786">
    <property type="component" value="Unassembled WGS sequence"/>
</dbReference>
<dbReference type="AlphaFoldDB" id="A0A2N3XTK1"/>
<evidence type="ECO:0000259" key="1">
    <source>
        <dbReference type="Pfam" id="PF12728"/>
    </source>
</evidence>
<dbReference type="InterPro" id="IPR041657">
    <property type="entry name" value="HTH_17"/>
</dbReference>
<protein>
    <submittedName>
        <fullName evidence="2">Excisionase family DNA binding protein</fullName>
    </submittedName>
</protein>
<dbReference type="NCBIfam" id="TIGR01764">
    <property type="entry name" value="excise"/>
    <property type="match status" value="1"/>
</dbReference>
<reference evidence="2" key="1">
    <citation type="submission" date="2017-12" db="EMBL/GenBank/DDBJ databases">
        <title>Sequencing the genomes of 1000 Actinobacteria strains.</title>
        <authorList>
            <person name="Klenk H.-P."/>
        </authorList>
    </citation>
    <scope>NUCLEOTIDE SEQUENCE [LARGE SCALE GENOMIC DNA]</scope>
    <source>
        <strain evidence="2">DSM 44228</strain>
    </source>
</reference>
<dbReference type="STRING" id="994479.GCA_000194155_04190"/>
<dbReference type="InterPro" id="IPR009061">
    <property type="entry name" value="DNA-bd_dom_put_sf"/>
</dbReference>
<dbReference type="EMBL" id="PJNB01000001">
    <property type="protein sequence ID" value="PKW13910.1"/>
    <property type="molecule type" value="Genomic_DNA"/>
</dbReference>
<accession>A0A2N3XTK1</accession>
<evidence type="ECO:0000313" key="3">
    <source>
        <dbReference type="Proteomes" id="UP000233786"/>
    </source>
</evidence>
<sequence length="91" mass="9653">MQFEDSGMYRVKAVAEMFDVSVNTIYRAIESGDLDALKLGTGKGTIRIPGEALNIYLEKCAQAAYEAFVTGDESAAEAADDAQGVQVGEVA</sequence>
<dbReference type="InterPro" id="IPR010093">
    <property type="entry name" value="SinI_DNA-bd"/>
</dbReference>
<feature type="domain" description="Helix-turn-helix" evidence="1">
    <location>
        <begin position="8"/>
        <end position="60"/>
    </location>
</feature>
<gene>
    <name evidence="2" type="ORF">A8926_1479</name>
</gene>
<name>A0A2N3XTK1_SACSN</name>
<dbReference type="SUPFAM" id="SSF46955">
    <property type="entry name" value="Putative DNA-binding domain"/>
    <property type="match status" value="1"/>
</dbReference>
<evidence type="ECO:0000313" key="2">
    <source>
        <dbReference type="EMBL" id="PKW13910.1"/>
    </source>
</evidence>
<dbReference type="Pfam" id="PF12728">
    <property type="entry name" value="HTH_17"/>
    <property type="match status" value="1"/>
</dbReference>